<name>A0ABY6KCV7_9ARAC</name>
<dbReference type="Pfam" id="PF04707">
    <property type="entry name" value="PRELI"/>
    <property type="match status" value="1"/>
</dbReference>
<proteinExistence type="predicted"/>
<accession>A0ABY6KCV7</accession>
<organism evidence="2 3">
    <name type="scientific">Cordylochernes scorpioides</name>
    <dbReference type="NCBI Taxonomy" id="51811"/>
    <lineage>
        <taxon>Eukaryota</taxon>
        <taxon>Metazoa</taxon>
        <taxon>Ecdysozoa</taxon>
        <taxon>Arthropoda</taxon>
        <taxon>Chelicerata</taxon>
        <taxon>Arachnida</taxon>
        <taxon>Pseudoscorpiones</taxon>
        <taxon>Cheliferoidea</taxon>
        <taxon>Chernetidae</taxon>
        <taxon>Cordylochernes</taxon>
    </lineage>
</organism>
<dbReference type="InterPro" id="IPR037365">
    <property type="entry name" value="Slowmo/Ups"/>
</dbReference>
<evidence type="ECO:0000313" key="3">
    <source>
        <dbReference type="Proteomes" id="UP001235939"/>
    </source>
</evidence>
<dbReference type="PANTHER" id="PTHR11158">
    <property type="entry name" value="MSF1/PX19 RELATED"/>
    <property type="match status" value="1"/>
</dbReference>
<gene>
    <name evidence="2" type="ORF">LAZ67_4000921</name>
</gene>
<evidence type="ECO:0000313" key="2">
    <source>
        <dbReference type="EMBL" id="UYV66234.1"/>
    </source>
</evidence>
<reference evidence="2 3" key="1">
    <citation type="submission" date="2022-01" db="EMBL/GenBank/DDBJ databases">
        <title>A chromosomal length assembly of Cordylochernes scorpioides.</title>
        <authorList>
            <person name="Zeh D."/>
            <person name="Zeh J."/>
        </authorList>
    </citation>
    <scope>NUCLEOTIDE SEQUENCE [LARGE SCALE GENOMIC DNA]</scope>
    <source>
        <strain evidence="2">IN4F17</strain>
        <tissue evidence="2">Whole Body</tissue>
    </source>
</reference>
<evidence type="ECO:0000259" key="1">
    <source>
        <dbReference type="PROSITE" id="PS50904"/>
    </source>
</evidence>
<sequence>MRFLTTSESLNYSWEQVANAFWKRYPNTHSSHVLTEDVIQRKVEGKKLISKRLLTKTSIVPKWGEKYLNKTSSVKIIEESVVDLEARTITTYTRNIDMRHLMDVEEKCFYLPGEDNATTILKNTWVTSSIFGLGRPITSFVMERYKKQATKASQGLVEVLSKIYPSGPAQQSSSPVEQSIVTPIQQSPVIAAPQSPLSVSPTSLRQKLSHYVSKFLLS</sequence>
<feature type="domain" description="PRELI/MSF1" evidence="1">
    <location>
        <begin position="1"/>
        <end position="168"/>
    </location>
</feature>
<dbReference type="Proteomes" id="UP001235939">
    <property type="component" value="Chromosome 04"/>
</dbReference>
<protein>
    <submittedName>
        <fullName evidence="2">PRELID1</fullName>
    </submittedName>
</protein>
<dbReference type="InterPro" id="IPR006797">
    <property type="entry name" value="PRELI/MSF1_dom"/>
</dbReference>
<dbReference type="PROSITE" id="PS50904">
    <property type="entry name" value="PRELI_MSF1"/>
    <property type="match status" value="1"/>
</dbReference>
<dbReference type="EMBL" id="CP092866">
    <property type="protein sequence ID" value="UYV66234.1"/>
    <property type="molecule type" value="Genomic_DNA"/>
</dbReference>
<keyword evidence="3" id="KW-1185">Reference proteome</keyword>